<name>A0A4Y9XN01_9APHY</name>
<accession>A0A4Y9XN01</accession>
<feature type="region of interest" description="Disordered" evidence="1">
    <location>
        <begin position="1"/>
        <end position="35"/>
    </location>
</feature>
<feature type="compositionally biased region" description="Basic and acidic residues" evidence="1">
    <location>
        <begin position="14"/>
        <end position="35"/>
    </location>
</feature>
<reference evidence="2 3" key="1">
    <citation type="submission" date="2019-01" db="EMBL/GenBank/DDBJ databases">
        <title>Genome sequencing of the rare red list fungi Fomitopsis rosea.</title>
        <authorList>
            <person name="Buettner E."/>
            <person name="Kellner H."/>
        </authorList>
    </citation>
    <scope>NUCLEOTIDE SEQUENCE [LARGE SCALE GENOMIC DNA]</scope>
    <source>
        <strain evidence="2 3">DSM 105464</strain>
    </source>
</reference>
<evidence type="ECO:0000313" key="3">
    <source>
        <dbReference type="Proteomes" id="UP000298390"/>
    </source>
</evidence>
<dbReference type="Proteomes" id="UP000298390">
    <property type="component" value="Unassembled WGS sequence"/>
</dbReference>
<sequence length="64" mass="7737">MHIRPSSHVPEQQRPNERDNHPFPEHQREPQEMMRTLRERINTLLTLLSNRGSKRERKSARVVK</sequence>
<comment type="caution">
    <text evidence="2">The sequence shown here is derived from an EMBL/GenBank/DDBJ whole genome shotgun (WGS) entry which is preliminary data.</text>
</comment>
<dbReference type="EMBL" id="SEKV01001384">
    <property type="protein sequence ID" value="TFY50743.1"/>
    <property type="molecule type" value="Genomic_DNA"/>
</dbReference>
<proteinExistence type="predicted"/>
<dbReference type="AlphaFoldDB" id="A0A4Y9XN01"/>
<evidence type="ECO:0000256" key="1">
    <source>
        <dbReference type="SAM" id="MobiDB-lite"/>
    </source>
</evidence>
<evidence type="ECO:0000313" key="2">
    <source>
        <dbReference type="EMBL" id="TFY50743.1"/>
    </source>
</evidence>
<organism evidence="2 3">
    <name type="scientific">Rhodofomes roseus</name>
    <dbReference type="NCBI Taxonomy" id="34475"/>
    <lineage>
        <taxon>Eukaryota</taxon>
        <taxon>Fungi</taxon>
        <taxon>Dikarya</taxon>
        <taxon>Basidiomycota</taxon>
        <taxon>Agaricomycotina</taxon>
        <taxon>Agaricomycetes</taxon>
        <taxon>Polyporales</taxon>
        <taxon>Rhodofomes</taxon>
    </lineage>
</organism>
<gene>
    <name evidence="2" type="ORF">EVJ58_g10907</name>
</gene>
<protein>
    <submittedName>
        <fullName evidence="2">Uncharacterized protein</fullName>
    </submittedName>
</protein>